<evidence type="ECO:0000313" key="2">
    <source>
        <dbReference type="EMBL" id="KAG5283987.1"/>
    </source>
</evidence>
<evidence type="ECO:0000313" key="3">
    <source>
        <dbReference type="Proteomes" id="UP000823561"/>
    </source>
</evidence>
<comment type="caution">
    <text evidence="2">The sequence shown here is derived from an EMBL/GenBank/DDBJ whole genome shotgun (WGS) entry which is preliminary data.</text>
</comment>
<dbReference type="InterPro" id="IPR000626">
    <property type="entry name" value="Ubiquitin-like_dom"/>
</dbReference>
<sequence length="132" mass="13827">MAATGIHPTPSVHQACNPACTPAAPPSPVQYHAALKHSTHAFLGVIKEPSSSPGQFTVTVMNGSDGKAVHLVVKSTDTVLQLQTQLSREGGPEWSDMNLVFNGKPVMTDQCLGDLGVKAGAKFVTYRKCNGG</sequence>
<dbReference type="Pfam" id="PF00240">
    <property type="entry name" value="ubiquitin"/>
    <property type="match status" value="1"/>
</dbReference>
<organism evidence="2 3">
    <name type="scientific">Alosa alosa</name>
    <name type="common">allis shad</name>
    <dbReference type="NCBI Taxonomy" id="278164"/>
    <lineage>
        <taxon>Eukaryota</taxon>
        <taxon>Metazoa</taxon>
        <taxon>Chordata</taxon>
        <taxon>Craniata</taxon>
        <taxon>Vertebrata</taxon>
        <taxon>Euteleostomi</taxon>
        <taxon>Actinopterygii</taxon>
        <taxon>Neopterygii</taxon>
        <taxon>Teleostei</taxon>
        <taxon>Clupei</taxon>
        <taxon>Clupeiformes</taxon>
        <taxon>Clupeoidei</taxon>
        <taxon>Clupeidae</taxon>
        <taxon>Alosa</taxon>
    </lineage>
</organism>
<keyword evidence="3" id="KW-1185">Reference proteome</keyword>
<name>A0AAV6HER5_9TELE</name>
<accession>A0AAV6HER5</accession>
<dbReference type="AlphaFoldDB" id="A0AAV6HER5"/>
<dbReference type="Proteomes" id="UP000823561">
    <property type="component" value="Chromosome 2"/>
</dbReference>
<proteinExistence type="predicted"/>
<feature type="domain" description="Ubiquitin-like" evidence="1">
    <location>
        <begin position="56"/>
        <end position="132"/>
    </location>
</feature>
<dbReference type="CDD" id="cd17039">
    <property type="entry name" value="Ubl_ubiquitin_like"/>
    <property type="match status" value="1"/>
</dbReference>
<dbReference type="PROSITE" id="PS50053">
    <property type="entry name" value="UBIQUITIN_2"/>
    <property type="match status" value="1"/>
</dbReference>
<dbReference type="EMBL" id="JADWDJ010000002">
    <property type="protein sequence ID" value="KAG5283987.1"/>
    <property type="molecule type" value="Genomic_DNA"/>
</dbReference>
<reference evidence="2" key="1">
    <citation type="submission" date="2020-10" db="EMBL/GenBank/DDBJ databases">
        <title>Chromosome-scale genome assembly of the Allis shad, Alosa alosa.</title>
        <authorList>
            <person name="Margot Z."/>
            <person name="Christophe K."/>
            <person name="Cabau C."/>
            <person name="Louis A."/>
            <person name="Berthelot C."/>
            <person name="Parey E."/>
            <person name="Roest Crollius H."/>
            <person name="Montfort J."/>
            <person name="Robinson-Rechavi M."/>
            <person name="Bucao C."/>
            <person name="Bouchez O."/>
            <person name="Gislard M."/>
            <person name="Lluch J."/>
            <person name="Milhes M."/>
            <person name="Lampietro C."/>
            <person name="Lopez Roques C."/>
            <person name="Donnadieu C."/>
            <person name="Braasch I."/>
            <person name="Desvignes T."/>
            <person name="Postlethwait J."/>
            <person name="Bobe J."/>
            <person name="Guiguen Y."/>
        </authorList>
    </citation>
    <scope>NUCLEOTIDE SEQUENCE</scope>
    <source>
        <strain evidence="2">M-15738</strain>
        <tissue evidence="2">Blood</tissue>
    </source>
</reference>
<protein>
    <recommendedName>
        <fullName evidence="1">Ubiquitin-like domain-containing protein</fullName>
    </recommendedName>
</protein>
<dbReference type="Gene3D" id="3.10.20.90">
    <property type="entry name" value="Phosphatidylinositol 3-kinase Catalytic Subunit, Chain A, domain 1"/>
    <property type="match status" value="1"/>
</dbReference>
<evidence type="ECO:0000259" key="1">
    <source>
        <dbReference type="PROSITE" id="PS50053"/>
    </source>
</evidence>
<gene>
    <name evidence="2" type="ORF">AALO_G00021710</name>
</gene>
<dbReference type="SUPFAM" id="SSF54236">
    <property type="entry name" value="Ubiquitin-like"/>
    <property type="match status" value="1"/>
</dbReference>
<dbReference type="InterPro" id="IPR029071">
    <property type="entry name" value="Ubiquitin-like_domsf"/>
</dbReference>